<keyword evidence="2" id="KW-0808">Transferase</keyword>
<evidence type="ECO:0000256" key="3">
    <source>
        <dbReference type="PIRSR" id="PIRSR000451-1"/>
    </source>
</evidence>
<name>A0A7W8ECT8_9BACT</name>
<dbReference type="InterPro" id="IPR016039">
    <property type="entry name" value="Thiolase-like"/>
</dbReference>
<gene>
    <name evidence="6" type="ORF">HDF15_004330</name>
</gene>
<protein>
    <submittedName>
        <fullName evidence="6">Putative naringenin-chalcone synthase</fullName>
    </submittedName>
</protein>
<evidence type="ECO:0000259" key="5">
    <source>
        <dbReference type="Pfam" id="PF02797"/>
    </source>
</evidence>
<evidence type="ECO:0000313" key="6">
    <source>
        <dbReference type="EMBL" id="MBB5065960.1"/>
    </source>
</evidence>
<dbReference type="GO" id="GO:0016747">
    <property type="term" value="F:acyltransferase activity, transferring groups other than amino-acyl groups"/>
    <property type="evidence" value="ECO:0007669"/>
    <property type="project" value="InterPro"/>
</dbReference>
<dbReference type="SUPFAM" id="SSF53901">
    <property type="entry name" value="Thiolase-like"/>
    <property type="match status" value="1"/>
</dbReference>
<dbReference type="Pfam" id="PF00195">
    <property type="entry name" value="Chal_sti_synt_N"/>
    <property type="match status" value="1"/>
</dbReference>
<dbReference type="AlphaFoldDB" id="A0A7W8ECT8"/>
<dbReference type="CDD" id="cd00831">
    <property type="entry name" value="CHS_like"/>
    <property type="match status" value="1"/>
</dbReference>
<dbReference type="Pfam" id="PF02797">
    <property type="entry name" value="Chal_sti_synt_C"/>
    <property type="match status" value="1"/>
</dbReference>
<evidence type="ECO:0000313" key="7">
    <source>
        <dbReference type="Proteomes" id="UP000584867"/>
    </source>
</evidence>
<evidence type="ECO:0000256" key="2">
    <source>
        <dbReference type="ARBA" id="ARBA00022679"/>
    </source>
</evidence>
<feature type="domain" description="Chalcone/stilbene synthase C-terminal" evidence="5">
    <location>
        <begin position="231"/>
        <end position="362"/>
    </location>
</feature>
<dbReference type="Gene3D" id="3.40.47.10">
    <property type="match status" value="2"/>
</dbReference>
<accession>A0A7W8ECT8</accession>
<dbReference type="EMBL" id="JACHIO010000021">
    <property type="protein sequence ID" value="MBB5065960.1"/>
    <property type="molecule type" value="Genomic_DNA"/>
</dbReference>
<comment type="caution">
    <text evidence="6">The sequence shown here is derived from an EMBL/GenBank/DDBJ whole genome shotgun (WGS) entry which is preliminary data.</text>
</comment>
<dbReference type="PIRSF" id="PIRSF000451">
    <property type="entry name" value="PKS_III"/>
    <property type="match status" value="1"/>
</dbReference>
<feature type="domain" description="Chalcone/stilbene synthase N-terminal" evidence="4">
    <location>
        <begin position="10"/>
        <end position="220"/>
    </location>
</feature>
<reference evidence="6 7" key="1">
    <citation type="submission" date="2020-08" db="EMBL/GenBank/DDBJ databases">
        <title>Genomic Encyclopedia of Type Strains, Phase IV (KMG-V): Genome sequencing to study the core and pangenomes of soil and plant-associated prokaryotes.</title>
        <authorList>
            <person name="Whitman W."/>
        </authorList>
    </citation>
    <scope>NUCLEOTIDE SEQUENCE [LARGE SCALE GENOMIC DNA]</scope>
    <source>
        <strain evidence="6 7">X5P3</strain>
    </source>
</reference>
<organism evidence="6 7">
    <name type="scientific">Granulicella mallensis</name>
    <dbReference type="NCBI Taxonomy" id="940614"/>
    <lineage>
        <taxon>Bacteria</taxon>
        <taxon>Pseudomonadati</taxon>
        <taxon>Acidobacteriota</taxon>
        <taxon>Terriglobia</taxon>
        <taxon>Terriglobales</taxon>
        <taxon>Acidobacteriaceae</taxon>
        <taxon>Granulicella</taxon>
    </lineage>
</organism>
<dbReference type="InterPro" id="IPR012328">
    <property type="entry name" value="Chalcone/stilbene_synt_C"/>
</dbReference>
<dbReference type="Proteomes" id="UP000584867">
    <property type="component" value="Unassembled WGS sequence"/>
</dbReference>
<dbReference type="PANTHER" id="PTHR11877">
    <property type="entry name" value="HYDROXYMETHYLGLUTARYL-COA SYNTHASE"/>
    <property type="match status" value="1"/>
</dbReference>
<dbReference type="PANTHER" id="PTHR11877:SF46">
    <property type="entry name" value="TYPE III POLYKETIDE SYNTHASE A"/>
    <property type="match status" value="1"/>
</dbReference>
<sequence length="362" mass="39676">MTQAYINRIATAVPDDDVHDAFVAFADQMLEDPRVQPVFRRMASRSGIEHRYSVLTPGYSIGPEGPSTEFTVNAHEFYTRGSFPDTAQRMKIFERFAPRLAQRTLDKLALSDEERNGVTHVIVTSCTGLYAPGLDFDIVDHLGLDTTVERTMIGFMGCYAAINGLKQARHIVRSEPESKVLMLNLELCTLHLQETQELEQVLSFLVFGDGCSAALITSEPTGFAMDSFRSVLIPATRDLITWRIRGVGFDMLLSGKVPGEIGKALLTTGGEVLAQHSKDDIDLWGVHPGGKSVLDAVQRGLGLKECALNASREVLERFGNMSSATVMFVLERLMQSAEPGQKGCAMSFGPGLTAETMLFHAV</sequence>
<dbReference type="InterPro" id="IPR011141">
    <property type="entry name" value="Polyketide_synthase_type-III"/>
</dbReference>
<comment type="similarity">
    <text evidence="1">Belongs to the thiolase-like superfamily. Chalcone/stilbene synthases family.</text>
</comment>
<evidence type="ECO:0000256" key="1">
    <source>
        <dbReference type="ARBA" id="ARBA00005531"/>
    </source>
</evidence>
<dbReference type="GO" id="GO:0030639">
    <property type="term" value="P:polyketide biosynthetic process"/>
    <property type="evidence" value="ECO:0007669"/>
    <property type="project" value="TreeGrafter"/>
</dbReference>
<evidence type="ECO:0000259" key="4">
    <source>
        <dbReference type="Pfam" id="PF00195"/>
    </source>
</evidence>
<proteinExistence type="inferred from homology"/>
<dbReference type="RefSeq" id="WP_184259096.1">
    <property type="nucleotide sequence ID" value="NZ_JACHIO010000021.1"/>
</dbReference>
<dbReference type="InterPro" id="IPR001099">
    <property type="entry name" value="Chalcone/stilbene_synt_N"/>
</dbReference>
<feature type="active site" description="Acyl-thioester intermediate" evidence="3">
    <location>
        <position position="158"/>
    </location>
</feature>